<proteinExistence type="predicted"/>
<feature type="transmembrane region" description="Helical" evidence="23">
    <location>
        <begin position="742"/>
        <end position="761"/>
    </location>
</feature>
<evidence type="ECO:0000256" key="11">
    <source>
        <dbReference type="ARBA" id="ARBA00022777"/>
    </source>
</evidence>
<feature type="transmembrane region" description="Helical" evidence="23">
    <location>
        <begin position="389"/>
        <end position="408"/>
    </location>
</feature>
<dbReference type="Pfam" id="PF00512">
    <property type="entry name" value="HisKA"/>
    <property type="match status" value="1"/>
</dbReference>
<dbReference type="RefSeq" id="WP_193636393.1">
    <property type="nucleotide sequence ID" value="NZ_JADCSA010000001.1"/>
</dbReference>
<dbReference type="CDD" id="cd00082">
    <property type="entry name" value="HisKA"/>
    <property type="match status" value="1"/>
</dbReference>
<evidence type="ECO:0000256" key="15">
    <source>
        <dbReference type="ARBA" id="ARBA00022912"/>
    </source>
</evidence>
<dbReference type="InterPro" id="IPR003661">
    <property type="entry name" value="HisK_dim/P_dom"/>
</dbReference>
<keyword evidence="9 23" id="KW-0812">Transmembrane</keyword>
<keyword evidence="27" id="KW-1185">Reference proteome</keyword>
<dbReference type="PROSITE" id="PS50109">
    <property type="entry name" value="HIS_KIN"/>
    <property type="match status" value="1"/>
</dbReference>
<evidence type="ECO:0000256" key="20">
    <source>
        <dbReference type="ARBA" id="ARBA00023211"/>
    </source>
</evidence>
<evidence type="ECO:0000256" key="3">
    <source>
        <dbReference type="ARBA" id="ARBA00001946"/>
    </source>
</evidence>
<keyword evidence="20" id="KW-0464">Manganese</keyword>
<dbReference type="PRINTS" id="PR00344">
    <property type="entry name" value="BCTRLSENSOR"/>
</dbReference>
<dbReference type="Proteomes" id="UP000756387">
    <property type="component" value="Unassembled WGS sequence"/>
</dbReference>
<feature type="transmembrane region" description="Helical" evidence="23">
    <location>
        <begin position="414"/>
        <end position="431"/>
    </location>
</feature>
<keyword evidence="19" id="KW-0843">Virulence</keyword>
<dbReference type="PANTHER" id="PTHR44936:SF9">
    <property type="entry name" value="SENSOR PROTEIN CREC"/>
    <property type="match status" value="1"/>
</dbReference>
<dbReference type="EMBL" id="JADCSA010000001">
    <property type="protein sequence ID" value="MBE7323044.1"/>
    <property type="molecule type" value="Genomic_DNA"/>
</dbReference>
<feature type="domain" description="Histidine kinase" evidence="24">
    <location>
        <begin position="120"/>
        <end position="329"/>
    </location>
</feature>
<comment type="subcellular location">
    <subcellularLocation>
        <location evidence="4">Cell membrane</location>
        <topology evidence="4">Multi-pass membrane protein</topology>
    </subcellularLocation>
</comment>
<feature type="transmembrane region" description="Helical" evidence="23">
    <location>
        <begin position="560"/>
        <end position="582"/>
    </location>
</feature>
<accession>A0ABR9RN93</accession>
<feature type="transmembrane region" description="Helical" evidence="23">
    <location>
        <begin position="603"/>
        <end position="627"/>
    </location>
</feature>
<feature type="transmembrane region" description="Helical" evidence="23">
    <location>
        <begin position="518"/>
        <end position="540"/>
    </location>
</feature>
<evidence type="ECO:0000256" key="19">
    <source>
        <dbReference type="ARBA" id="ARBA00023026"/>
    </source>
</evidence>
<dbReference type="Pfam" id="PF13687">
    <property type="entry name" value="DUF4153"/>
    <property type="match status" value="1"/>
</dbReference>
<keyword evidence="13" id="KW-0067">ATP-binding</keyword>
<dbReference type="Pfam" id="PF00672">
    <property type="entry name" value="HAMP"/>
    <property type="match status" value="1"/>
</dbReference>
<feature type="transmembrane region" description="Helical" evidence="23">
    <location>
        <begin position="15"/>
        <end position="36"/>
    </location>
</feature>
<dbReference type="InterPro" id="IPR004358">
    <property type="entry name" value="Sig_transdc_His_kin-like_C"/>
</dbReference>
<dbReference type="InterPro" id="IPR003660">
    <property type="entry name" value="HAMP_dom"/>
</dbReference>
<evidence type="ECO:0000256" key="8">
    <source>
        <dbReference type="ARBA" id="ARBA00022679"/>
    </source>
</evidence>
<feature type="transmembrane region" description="Helical" evidence="23">
    <location>
        <begin position="461"/>
        <end position="478"/>
    </location>
</feature>
<evidence type="ECO:0000256" key="12">
    <source>
        <dbReference type="ARBA" id="ARBA00022801"/>
    </source>
</evidence>
<evidence type="ECO:0000256" key="16">
    <source>
        <dbReference type="ARBA" id="ARBA00022989"/>
    </source>
</evidence>
<gene>
    <name evidence="26" type="ORF">IEQ44_00075</name>
</gene>
<dbReference type="Gene3D" id="6.10.340.10">
    <property type="match status" value="1"/>
</dbReference>
<dbReference type="SMART" id="SM00387">
    <property type="entry name" value="HATPase_c"/>
    <property type="match status" value="1"/>
</dbReference>
<evidence type="ECO:0000256" key="18">
    <source>
        <dbReference type="ARBA" id="ARBA00023016"/>
    </source>
</evidence>
<dbReference type="InterPro" id="IPR050980">
    <property type="entry name" value="2C_sensor_his_kinase"/>
</dbReference>
<evidence type="ECO:0000256" key="13">
    <source>
        <dbReference type="ARBA" id="ARBA00022840"/>
    </source>
</evidence>
<feature type="transmembrane region" description="Helical" evidence="23">
    <location>
        <begin position="715"/>
        <end position="735"/>
    </location>
</feature>
<evidence type="ECO:0000256" key="1">
    <source>
        <dbReference type="ARBA" id="ARBA00000085"/>
    </source>
</evidence>
<evidence type="ECO:0000313" key="26">
    <source>
        <dbReference type="EMBL" id="MBE7323044.1"/>
    </source>
</evidence>
<feature type="transmembrane region" description="Helical" evidence="23">
    <location>
        <begin position="438"/>
        <end position="455"/>
    </location>
</feature>
<evidence type="ECO:0000256" key="5">
    <source>
        <dbReference type="ARBA" id="ARBA00012438"/>
    </source>
</evidence>
<dbReference type="InterPro" id="IPR036890">
    <property type="entry name" value="HATPase_C_sf"/>
</dbReference>
<keyword evidence="11" id="KW-0418">Kinase</keyword>
<dbReference type="InterPro" id="IPR025291">
    <property type="entry name" value="DUF4153"/>
</dbReference>
<comment type="catalytic activity">
    <reaction evidence="1">
        <text>ATP + protein L-histidine = ADP + protein N-phospho-L-histidine.</text>
        <dbReference type="EC" id="2.7.13.3"/>
    </reaction>
</comment>
<dbReference type="PROSITE" id="PS50885">
    <property type="entry name" value="HAMP"/>
    <property type="match status" value="1"/>
</dbReference>
<evidence type="ECO:0000256" key="4">
    <source>
        <dbReference type="ARBA" id="ARBA00004651"/>
    </source>
</evidence>
<keyword evidence="8" id="KW-0808">Transferase</keyword>
<feature type="transmembrane region" description="Helical" evidence="23">
    <location>
        <begin position="42"/>
        <end position="66"/>
    </location>
</feature>
<evidence type="ECO:0000259" key="25">
    <source>
        <dbReference type="PROSITE" id="PS50885"/>
    </source>
</evidence>
<protein>
    <recommendedName>
        <fullName evidence="21">Signal transduction histidine-protein kinase/phosphatase MprB</fullName>
        <ecNumber evidence="5">2.7.13.3</ecNumber>
    </recommendedName>
    <alternativeName>
        <fullName evidence="22">Mycobacterial persistence regulator B</fullName>
    </alternativeName>
</protein>
<feature type="domain" description="HAMP" evidence="25">
    <location>
        <begin position="60"/>
        <end position="112"/>
    </location>
</feature>
<feature type="transmembrane region" description="Helical" evidence="23">
    <location>
        <begin position="647"/>
        <end position="666"/>
    </location>
</feature>
<keyword evidence="16 23" id="KW-1133">Transmembrane helix</keyword>
<keyword evidence="14" id="KW-0460">Magnesium</keyword>
<dbReference type="Pfam" id="PF02518">
    <property type="entry name" value="HATPase_c"/>
    <property type="match status" value="1"/>
</dbReference>
<sequence>MSTLLSRVDSIKVKLGLLVVATVLVAAVVALVGSAAGVPAWLSLPVTLLLALAVTQLLAAGMVAPLQEMTRAAQAMARGDYGARVVTTNADEVGRLARSFNAMAADLGRVDVERRDLIATVSHELRTPVAALSAQLENLADGVVEPTPERLASTLASAERLGDLLGDLLALSRLEAGVVSLDPSPVTLGPLVDECVAEVEQAGRHVKVRAAVPDDLVVAVDPARMRQLLVNVLDNAARHSPSDAEVEVVAGRTSEVWWLEVLDAGRGVAREDRERVFERFGTDPDGGGTGLGLAVSRWVARLHGGWLGFLDPEEERGGARLRLEVPVEVPVQAQRATSPADAGVSPVRVQEEEESGAVAVAVADVDPDSADTFTVLTAGRWAERRPGRAPRLVLAAASVGLLGAVTLVDHLPGLGWALVLVAAGAVAWTASHRRTARFTLLCAALATASVLGMVVHSHPAVVTVAVLSAAATFLAGVTDARTLRGILLAGAAWPASALRGLPWLGRTLQGSTGARGVAVARTAVATVVGLLVFGFLLVSADPVLTQWVGRVVPDVRIDEFVSRAFVALAVGGMTLAAAYLARNPPEVDPRPGHGIVARNRWEWVVPVLTVAAVFMVFLAVQVTTVVGGDAYVRRTVGLTYSEYARRGFFQLVLATALALVVVWSAGRRAGSSVGDRRWLRASTGLLCVLVLGVVATALGRLGVYQDAYGYTVPRVMAYLVEGWLGLVVLAVVVLGAAGRTAWVPRVALVSGAAVVVGLSWFNTGGWVADRNIDRFEATGRLDVAYLGSLGGGALPTVVDRLTPEQAACVASWGPYGGPEDPLAEGWLSWSWDRSAARTALEELGEVAVEADQCVAELG</sequence>
<dbReference type="EC" id="2.7.13.3" evidence="5"/>
<dbReference type="CDD" id="cd06225">
    <property type="entry name" value="HAMP"/>
    <property type="match status" value="1"/>
</dbReference>
<keyword evidence="17" id="KW-0902">Two-component regulatory system</keyword>
<dbReference type="SUPFAM" id="SSF55874">
    <property type="entry name" value="ATPase domain of HSP90 chaperone/DNA topoisomerase II/histidine kinase"/>
    <property type="match status" value="1"/>
</dbReference>
<keyword evidence="10" id="KW-0547">Nucleotide-binding</keyword>
<dbReference type="Gene3D" id="1.10.287.130">
    <property type="match status" value="1"/>
</dbReference>
<keyword evidence="12" id="KW-0378">Hydrolase</keyword>
<comment type="caution">
    <text evidence="26">The sequence shown here is derived from an EMBL/GenBank/DDBJ whole genome shotgun (WGS) entry which is preliminary data.</text>
</comment>
<dbReference type="SMART" id="SM00388">
    <property type="entry name" value="HisKA"/>
    <property type="match status" value="1"/>
</dbReference>
<feature type="transmembrane region" description="Helical" evidence="23">
    <location>
        <begin position="678"/>
        <end position="703"/>
    </location>
</feature>
<evidence type="ECO:0000256" key="14">
    <source>
        <dbReference type="ARBA" id="ARBA00022842"/>
    </source>
</evidence>
<keyword evidence="7" id="KW-0597">Phosphoprotein</keyword>
<dbReference type="InterPro" id="IPR005467">
    <property type="entry name" value="His_kinase_dom"/>
</dbReference>
<evidence type="ECO:0000256" key="17">
    <source>
        <dbReference type="ARBA" id="ARBA00023012"/>
    </source>
</evidence>
<evidence type="ECO:0000313" key="27">
    <source>
        <dbReference type="Proteomes" id="UP000756387"/>
    </source>
</evidence>
<evidence type="ECO:0000256" key="2">
    <source>
        <dbReference type="ARBA" id="ARBA00001936"/>
    </source>
</evidence>
<evidence type="ECO:0000256" key="7">
    <source>
        <dbReference type="ARBA" id="ARBA00022553"/>
    </source>
</evidence>
<dbReference type="SMART" id="SM00304">
    <property type="entry name" value="HAMP"/>
    <property type="match status" value="1"/>
</dbReference>
<keyword evidence="15" id="KW-0904">Protein phosphatase</keyword>
<dbReference type="Gene3D" id="3.30.565.10">
    <property type="entry name" value="Histidine kinase-like ATPase, C-terminal domain"/>
    <property type="match status" value="1"/>
</dbReference>
<evidence type="ECO:0000259" key="24">
    <source>
        <dbReference type="PROSITE" id="PS50109"/>
    </source>
</evidence>
<dbReference type="CDD" id="cd00075">
    <property type="entry name" value="HATPase"/>
    <property type="match status" value="1"/>
</dbReference>
<dbReference type="PANTHER" id="PTHR44936">
    <property type="entry name" value="SENSOR PROTEIN CREC"/>
    <property type="match status" value="1"/>
</dbReference>
<dbReference type="InterPro" id="IPR003594">
    <property type="entry name" value="HATPase_dom"/>
</dbReference>
<dbReference type="SUPFAM" id="SSF158472">
    <property type="entry name" value="HAMP domain-like"/>
    <property type="match status" value="1"/>
</dbReference>
<evidence type="ECO:0000256" key="21">
    <source>
        <dbReference type="ARBA" id="ARBA00040454"/>
    </source>
</evidence>
<comment type="cofactor">
    <cofactor evidence="2">
        <name>Mn(2+)</name>
        <dbReference type="ChEBI" id="CHEBI:29035"/>
    </cofactor>
</comment>
<comment type="cofactor">
    <cofactor evidence="3">
        <name>Mg(2+)</name>
        <dbReference type="ChEBI" id="CHEBI:18420"/>
    </cofactor>
</comment>
<evidence type="ECO:0000256" key="23">
    <source>
        <dbReference type="SAM" id="Phobius"/>
    </source>
</evidence>
<keyword evidence="6" id="KW-1003">Cell membrane</keyword>
<evidence type="ECO:0000256" key="6">
    <source>
        <dbReference type="ARBA" id="ARBA00022475"/>
    </source>
</evidence>
<keyword evidence="18" id="KW-0346">Stress response</keyword>
<organism evidence="26 27">
    <name type="scientific">Nocardioides malaquae</name>
    <dbReference type="NCBI Taxonomy" id="2773426"/>
    <lineage>
        <taxon>Bacteria</taxon>
        <taxon>Bacillati</taxon>
        <taxon>Actinomycetota</taxon>
        <taxon>Actinomycetes</taxon>
        <taxon>Propionibacteriales</taxon>
        <taxon>Nocardioidaceae</taxon>
        <taxon>Nocardioides</taxon>
    </lineage>
</organism>
<dbReference type="SUPFAM" id="SSF47384">
    <property type="entry name" value="Homodimeric domain of signal transducing histidine kinase"/>
    <property type="match status" value="1"/>
</dbReference>
<name>A0ABR9RN93_9ACTN</name>
<evidence type="ECO:0000256" key="22">
    <source>
        <dbReference type="ARBA" id="ARBA00041776"/>
    </source>
</evidence>
<dbReference type="InterPro" id="IPR036097">
    <property type="entry name" value="HisK_dim/P_sf"/>
</dbReference>
<evidence type="ECO:0000256" key="9">
    <source>
        <dbReference type="ARBA" id="ARBA00022692"/>
    </source>
</evidence>
<reference evidence="26 27" key="1">
    <citation type="submission" date="2020-10" db="EMBL/GenBank/DDBJ databases">
        <title>Nocardioides sp. isolated from sludge.</title>
        <authorList>
            <person name="Zhang X."/>
        </authorList>
    </citation>
    <scope>NUCLEOTIDE SEQUENCE [LARGE SCALE GENOMIC DNA]</scope>
    <source>
        <strain evidence="26 27">Y6</strain>
    </source>
</reference>
<keyword evidence="23" id="KW-0472">Membrane</keyword>
<evidence type="ECO:0000256" key="10">
    <source>
        <dbReference type="ARBA" id="ARBA00022741"/>
    </source>
</evidence>